<dbReference type="Proteomes" id="UP000177309">
    <property type="component" value="Unassembled WGS sequence"/>
</dbReference>
<evidence type="ECO:0000313" key="2">
    <source>
        <dbReference type="Proteomes" id="UP000177309"/>
    </source>
</evidence>
<comment type="caution">
    <text evidence="1">The sequence shown here is derived from an EMBL/GenBank/DDBJ whole genome shotgun (WGS) entry which is preliminary data.</text>
</comment>
<proteinExistence type="predicted"/>
<evidence type="ECO:0000313" key="1">
    <source>
        <dbReference type="EMBL" id="OGC34356.1"/>
    </source>
</evidence>
<reference evidence="1 2" key="1">
    <citation type="journal article" date="2016" name="Nat. Commun.">
        <title>Thousands of microbial genomes shed light on interconnected biogeochemical processes in an aquifer system.</title>
        <authorList>
            <person name="Anantharaman K."/>
            <person name="Brown C.T."/>
            <person name="Hug L.A."/>
            <person name="Sharon I."/>
            <person name="Castelle C.J."/>
            <person name="Probst A.J."/>
            <person name="Thomas B.C."/>
            <person name="Singh A."/>
            <person name="Wilkins M.J."/>
            <person name="Karaoz U."/>
            <person name="Brodie E.L."/>
            <person name="Williams K.H."/>
            <person name="Hubbard S.S."/>
            <person name="Banfield J.F."/>
        </authorList>
    </citation>
    <scope>NUCLEOTIDE SEQUENCE [LARGE SCALE GENOMIC DNA]</scope>
</reference>
<dbReference type="AlphaFoldDB" id="A0A1F4TNW0"/>
<protein>
    <submittedName>
        <fullName evidence="1">Uncharacterized protein</fullName>
    </submittedName>
</protein>
<dbReference type="Gene3D" id="2.70.70.10">
    <property type="entry name" value="Glucose Permease (Domain IIA)"/>
    <property type="match status" value="1"/>
</dbReference>
<dbReference type="EMBL" id="MEUI01000019">
    <property type="protein sequence ID" value="OGC34356.1"/>
    <property type="molecule type" value="Genomic_DNA"/>
</dbReference>
<name>A0A1F4TNW0_UNCSA</name>
<organism evidence="1 2">
    <name type="scientific">candidate division WOR-1 bacterium RIFOXYC2_FULL_41_25</name>
    <dbReference type="NCBI Taxonomy" id="1802586"/>
    <lineage>
        <taxon>Bacteria</taxon>
        <taxon>Bacillati</taxon>
        <taxon>Saganbacteria</taxon>
    </lineage>
</organism>
<dbReference type="InterPro" id="IPR011055">
    <property type="entry name" value="Dup_hybrid_motif"/>
</dbReference>
<sequence length="258" mass="29352">MPEALRNTLNSAVKQLDPRLQNLSSWQQVKQAATQHSDLLRHPTETSQIRNFQRWIVVNGFRPWGIGQRMHEGMDFHVYSDVNEQPHFVRNSLLVRQIAPGILLHRRPNHLGPYGNVFTVLHSLPQDGEDALISAYVHIEEIDQEAKIGTPMPTMRTSQGGNYSPGKELLPWMQHLHFEIGTIPSHLLLELLETGKNPWGYQFATALDNLTTSEKSFGTASFSDPLEIFPLAEPIRYAKTIKGKIIMDNSDKPTNRFE</sequence>
<accession>A0A1F4TNW0</accession>
<gene>
    <name evidence="1" type="ORF">A2462_07850</name>
</gene>